<proteinExistence type="predicted"/>
<dbReference type="EMBL" id="LAZR01000073">
    <property type="protein sequence ID" value="KKN95118.1"/>
    <property type="molecule type" value="Genomic_DNA"/>
</dbReference>
<sequence length="400" mass="43618">MVLIGIGGYGGAYVREVLKAPADSGVKLVGVVDPQPQRCTKLDELKRRHVPVFDSFEEFYRCGSADLAVIASPIHCHRPQTLLALANGAAALCEKPVAGTIQDARAMFDAAQAAGRPLAIGYQWSYSDAIQSLKRDILAGELGRPVRLRTLACWPRPLSYYTRNNWAGRLRSDDGAWVLDGPANNATAHFLHNMFYVLGPTRTTSATPATVQAELYRAKPIENYDTAAIRCRTSDDVEIVYFTTHSTADGRGPVFCYEFDKAVVTYDHDGDKQIVAEFHDGARRIYGDPAEGHMNKFRQAVAAARGQGEVDCPIEAGMPQTLCVNGAQESMPQIAPLPADVIRTTDSQGDPLVWVDGLGDVLEACYDRGALPSELGDVAWARPGRAVDLRGYEFFPSAER</sequence>
<dbReference type="Gene3D" id="3.40.50.720">
    <property type="entry name" value="NAD(P)-binding Rossmann-like Domain"/>
    <property type="match status" value="1"/>
</dbReference>
<dbReference type="SUPFAM" id="SSF51735">
    <property type="entry name" value="NAD(P)-binding Rossmann-fold domains"/>
    <property type="match status" value="1"/>
</dbReference>
<dbReference type="GO" id="GO:0000166">
    <property type="term" value="F:nucleotide binding"/>
    <property type="evidence" value="ECO:0007669"/>
    <property type="project" value="InterPro"/>
</dbReference>
<feature type="domain" description="Gfo/Idh/MocA-like oxidoreductase N-terminal" evidence="1">
    <location>
        <begin position="2"/>
        <end position="122"/>
    </location>
</feature>
<dbReference type="InterPro" id="IPR036291">
    <property type="entry name" value="NAD(P)-bd_dom_sf"/>
</dbReference>
<dbReference type="InterPro" id="IPR052515">
    <property type="entry name" value="Gfo/Idh/MocA_Oxidoreductase"/>
</dbReference>
<dbReference type="SUPFAM" id="SSF55347">
    <property type="entry name" value="Glyceraldehyde-3-phosphate dehydrogenase-like, C-terminal domain"/>
    <property type="match status" value="1"/>
</dbReference>
<dbReference type="Gene3D" id="3.30.360.10">
    <property type="entry name" value="Dihydrodipicolinate Reductase, domain 2"/>
    <property type="match status" value="1"/>
</dbReference>
<dbReference type="Pfam" id="PF01408">
    <property type="entry name" value="GFO_IDH_MocA"/>
    <property type="match status" value="1"/>
</dbReference>
<dbReference type="PANTHER" id="PTHR43249">
    <property type="entry name" value="UDP-N-ACETYL-2-AMINO-2-DEOXY-D-GLUCURONATE OXIDASE"/>
    <property type="match status" value="1"/>
</dbReference>
<organism evidence="2">
    <name type="scientific">marine sediment metagenome</name>
    <dbReference type="NCBI Taxonomy" id="412755"/>
    <lineage>
        <taxon>unclassified sequences</taxon>
        <taxon>metagenomes</taxon>
        <taxon>ecological metagenomes</taxon>
    </lineage>
</organism>
<dbReference type="AlphaFoldDB" id="A0A0F9XS87"/>
<comment type="caution">
    <text evidence="2">The sequence shown here is derived from an EMBL/GenBank/DDBJ whole genome shotgun (WGS) entry which is preliminary data.</text>
</comment>
<evidence type="ECO:0000259" key="1">
    <source>
        <dbReference type="Pfam" id="PF01408"/>
    </source>
</evidence>
<reference evidence="2" key="1">
    <citation type="journal article" date="2015" name="Nature">
        <title>Complex archaea that bridge the gap between prokaryotes and eukaryotes.</title>
        <authorList>
            <person name="Spang A."/>
            <person name="Saw J.H."/>
            <person name="Jorgensen S.L."/>
            <person name="Zaremba-Niedzwiedzka K."/>
            <person name="Martijn J."/>
            <person name="Lind A.E."/>
            <person name="van Eijk R."/>
            <person name="Schleper C."/>
            <person name="Guy L."/>
            <person name="Ettema T.J."/>
        </authorList>
    </citation>
    <scope>NUCLEOTIDE SEQUENCE</scope>
</reference>
<dbReference type="PANTHER" id="PTHR43249:SF1">
    <property type="entry name" value="D-GLUCOSIDE 3-DEHYDROGENASE"/>
    <property type="match status" value="1"/>
</dbReference>
<evidence type="ECO:0000313" key="2">
    <source>
        <dbReference type="EMBL" id="KKN95118.1"/>
    </source>
</evidence>
<name>A0A0F9XS87_9ZZZZ</name>
<accession>A0A0F9XS87</accession>
<gene>
    <name evidence="2" type="ORF">LCGC14_0181870</name>
</gene>
<dbReference type="InterPro" id="IPR000683">
    <property type="entry name" value="Gfo/Idh/MocA-like_OxRdtase_N"/>
</dbReference>
<protein>
    <recommendedName>
        <fullName evidence="1">Gfo/Idh/MocA-like oxidoreductase N-terminal domain-containing protein</fullName>
    </recommendedName>
</protein>